<keyword evidence="1" id="KW-0812">Transmembrane</keyword>
<evidence type="ECO:0000256" key="1">
    <source>
        <dbReference type="SAM" id="Phobius"/>
    </source>
</evidence>
<proteinExistence type="predicted"/>
<dbReference type="EMBL" id="RQTK01001101">
    <property type="protein sequence ID" value="RUS72182.1"/>
    <property type="molecule type" value="Genomic_DNA"/>
</dbReference>
<reference evidence="2 3" key="1">
    <citation type="submission" date="2019-01" db="EMBL/GenBank/DDBJ databases">
        <title>A draft genome assembly of the solar-powered sea slug Elysia chlorotica.</title>
        <authorList>
            <person name="Cai H."/>
            <person name="Li Q."/>
            <person name="Fang X."/>
            <person name="Li J."/>
            <person name="Curtis N.E."/>
            <person name="Altenburger A."/>
            <person name="Shibata T."/>
            <person name="Feng M."/>
            <person name="Maeda T."/>
            <person name="Schwartz J.A."/>
            <person name="Shigenobu S."/>
            <person name="Lundholm N."/>
            <person name="Nishiyama T."/>
            <person name="Yang H."/>
            <person name="Hasebe M."/>
            <person name="Li S."/>
            <person name="Pierce S.K."/>
            <person name="Wang J."/>
        </authorList>
    </citation>
    <scope>NUCLEOTIDE SEQUENCE [LARGE SCALE GENOMIC DNA]</scope>
    <source>
        <strain evidence="2">EC2010</strain>
        <tissue evidence="2">Whole organism of an adult</tissue>
    </source>
</reference>
<accession>A0A3S0ZD49</accession>
<comment type="caution">
    <text evidence="2">The sequence shown here is derived from an EMBL/GenBank/DDBJ whole genome shotgun (WGS) entry which is preliminary data.</text>
</comment>
<dbReference type="Proteomes" id="UP000271974">
    <property type="component" value="Unassembled WGS sequence"/>
</dbReference>
<name>A0A3S0ZD49_ELYCH</name>
<evidence type="ECO:0000313" key="2">
    <source>
        <dbReference type="EMBL" id="RUS72182.1"/>
    </source>
</evidence>
<gene>
    <name evidence="2" type="ORF">EGW08_020058</name>
</gene>
<feature type="transmembrane region" description="Helical" evidence="1">
    <location>
        <begin position="100"/>
        <end position="120"/>
    </location>
</feature>
<keyword evidence="1" id="KW-0472">Membrane</keyword>
<dbReference type="AlphaFoldDB" id="A0A3S0ZD49"/>
<organism evidence="2 3">
    <name type="scientific">Elysia chlorotica</name>
    <name type="common">Eastern emerald elysia</name>
    <name type="synonym">Sea slug</name>
    <dbReference type="NCBI Taxonomy" id="188477"/>
    <lineage>
        <taxon>Eukaryota</taxon>
        <taxon>Metazoa</taxon>
        <taxon>Spiralia</taxon>
        <taxon>Lophotrochozoa</taxon>
        <taxon>Mollusca</taxon>
        <taxon>Gastropoda</taxon>
        <taxon>Heterobranchia</taxon>
        <taxon>Euthyneura</taxon>
        <taxon>Panpulmonata</taxon>
        <taxon>Sacoglossa</taxon>
        <taxon>Placobranchoidea</taxon>
        <taxon>Plakobranchidae</taxon>
        <taxon>Elysia</taxon>
    </lineage>
</organism>
<protein>
    <submittedName>
        <fullName evidence="2">Uncharacterized protein</fullName>
    </submittedName>
</protein>
<sequence length="232" mass="27035">MSMTGQSSRLSNSINALSGSVNDNCLNQVRLYKNNKKLTTRYYTAEYVSDRNGSLVFTCLTNYHPVEGHLEMYCENNIFVGEELRCEVDYYIEKVRLSTMIALITFVIPAAWLLFDFYMFTQNRRKMRLITYKPIQGRTRVQLTGVTIEQTEILRDIMNYINKGNAEFRRTQMHDFSNGVDKLTDDFEDIFANKTKIKQTPSNQREKESQFELMGTARVFGKIGKILTKDLF</sequence>
<keyword evidence="1" id="KW-1133">Transmembrane helix</keyword>
<dbReference type="OrthoDB" id="10517918at2759"/>
<keyword evidence="3" id="KW-1185">Reference proteome</keyword>
<evidence type="ECO:0000313" key="3">
    <source>
        <dbReference type="Proteomes" id="UP000271974"/>
    </source>
</evidence>